<dbReference type="EMBL" id="FMJC01000001">
    <property type="protein sequence ID" value="SCM70012.1"/>
    <property type="molecule type" value="Genomic_DNA"/>
</dbReference>
<protein>
    <submittedName>
        <fullName evidence="1">Uncharacterized protein</fullName>
    </submittedName>
</protein>
<evidence type="ECO:0000313" key="1">
    <source>
        <dbReference type="EMBL" id="SCM70012.1"/>
    </source>
</evidence>
<dbReference type="InterPro" id="IPR046146">
    <property type="entry name" value="DUF6148"/>
</dbReference>
<dbReference type="AlphaFoldDB" id="A0A212KXJ3"/>
<gene>
    <name evidence="1" type="ORF">KL86DES1_10131</name>
</gene>
<accession>A0A212KXJ3</accession>
<sequence>MATFTRAQKAEQIAEWNKALLKCARGQEYTIGSRRLRRADLHEIRNTLDWLNHQPTVEDEQAGRGALRFTQLVPGRGGRGTY</sequence>
<dbReference type="Pfam" id="PF19645">
    <property type="entry name" value="DUF6148"/>
    <property type="match status" value="1"/>
</dbReference>
<reference evidence="1" key="1">
    <citation type="submission" date="2016-08" db="EMBL/GenBank/DDBJ databases">
        <authorList>
            <person name="Seilhamer J.J."/>
        </authorList>
    </citation>
    <scope>NUCLEOTIDE SEQUENCE</scope>
    <source>
        <strain evidence="1">86-1</strain>
    </source>
</reference>
<proteinExistence type="predicted"/>
<name>A0A212KXJ3_9BACT</name>
<organism evidence="1">
    <name type="scientific">uncultured Desulfovibrio sp</name>
    <dbReference type="NCBI Taxonomy" id="167968"/>
    <lineage>
        <taxon>Bacteria</taxon>
        <taxon>Pseudomonadati</taxon>
        <taxon>Thermodesulfobacteriota</taxon>
        <taxon>Desulfovibrionia</taxon>
        <taxon>Desulfovibrionales</taxon>
        <taxon>Desulfovibrionaceae</taxon>
        <taxon>Desulfovibrio</taxon>
        <taxon>environmental samples</taxon>
    </lineage>
</organism>
<dbReference type="RefSeq" id="WP_179981542.1">
    <property type="nucleotide sequence ID" value="NZ_LT608333.1"/>
</dbReference>